<dbReference type="PANTHER" id="PTHR24221:SF590">
    <property type="entry name" value="COMPONENT LINKED WITH THE ASSEMBLY OF CYTOCHROME' TRANSPORT TRANSMEMBRANE ATP-BINDING PROTEIN ABC TRANSPORTER CYDD-RELATED"/>
    <property type="match status" value="1"/>
</dbReference>
<dbReference type="CDD" id="cd18584">
    <property type="entry name" value="ABC_6TM_AarD_CydD"/>
    <property type="match status" value="1"/>
</dbReference>
<feature type="domain" description="ABC transporter" evidence="8">
    <location>
        <begin position="331"/>
        <end position="565"/>
    </location>
</feature>
<dbReference type="InterPro" id="IPR036640">
    <property type="entry name" value="ABC1_TM_sf"/>
</dbReference>
<accession>A0ABS2PBN3</accession>
<dbReference type="InterPro" id="IPR017871">
    <property type="entry name" value="ABC_transporter-like_CS"/>
</dbReference>
<dbReference type="PROSITE" id="PS00211">
    <property type="entry name" value="ABC_TRANSPORTER_1"/>
    <property type="match status" value="1"/>
</dbReference>
<keyword evidence="2 7" id="KW-0812">Transmembrane</keyword>
<feature type="transmembrane region" description="Helical" evidence="7">
    <location>
        <begin position="239"/>
        <end position="262"/>
    </location>
</feature>
<evidence type="ECO:0000256" key="7">
    <source>
        <dbReference type="SAM" id="Phobius"/>
    </source>
</evidence>
<evidence type="ECO:0000256" key="1">
    <source>
        <dbReference type="ARBA" id="ARBA00004651"/>
    </source>
</evidence>
<feature type="domain" description="ABC transmembrane type-1" evidence="9">
    <location>
        <begin position="15"/>
        <end position="294"/>
    </location>
</feature>
<evidence type="ECO:0000313" key="10">
    <source>
        <dbReference type="EMBL" id="MBM7632406.1"/>
    </source>
</evidence>
<dbReference type="InterPro" id="IPR003439">
    <property type="entry name" value="ABC_transporter-like_ATP-bd"/>
</dbReference>
<dbReference type="InterPro" id="IPR014216">
    <property type="entry name" value="ABC_transptr_CydD"/>
</dbReference>
<feature type="transmembrane region" description="Helical" evidence="7">
    <location>
        <begin position="12"/>
        <end position="34"/>
    </location>
</feature>
<dbReference type="SMART" id="SM00382">
    <property type="entry name" value="AAA"/>
    <property type="match status" value="1"/>
</dbReference>
<keyword evidence="3" id="KW-0547">Nucleotide-binding</keyword>
<dbReference type="Proteomes" id="UP000741863">
    <property type="component" value="Unassembled WGS sequence"/>
</dbReference>
<gene>
    <name evidence="10" type="ORF">JOD17_001499</name>
</gene>
<dbReference type="RefSeq" id="WP_239575295.1">
    <property type="nucleotide sequence ID" value="NZ_JAFBEC010000003.1"/>
</dbReference>
<proteinExistence type="predicted"/>
<sequence>MNEHLRPSRTHLTTMTLLTVITGVAIIVQAFMIVSIIDRLFLQSLSFQEVMPQFVTLLIALFVRIFSRFLIDRLANTMATNVKITLRERLLRHFSNRTLTSSKKTKTGETTSYFLDTVDETAAYFNQYIPQMIQSTIIPIMLLLVIFYEHWASGVIILITAPFIFVYMIIIGMRTGDQSKQQVEKMADFSSVFLDTLQGLSTIKFFGRTKQQHQRIKDKSIEFRDATMNVLKVAFTNSLALEFISMLSIGIIALEVAIRMIIVQDTTFYSGFLMLILAPELFNKLKDLGSAFHSGKVSKGALEKTEALLEESDEEQTFGSNALDPTEPPTLLMDDVQFSYPEGFQLSHINLVAKPYEKIALIGATGSGKTTLLHILAGLLPHTKGSYQLGNMHLHEIEASSWYDQMTLISQDGYLFAGTIAENITLGSKMKPTDEAVLNAATEAGIIEWIEQLPDGIHTLVGEGGRGLSGGERQRVFMARAFYKKPNVVFFDEPTTGLDLRTEAMLQASLKKLSEQSTVIIVAHRLYTIREADRIYLLENGTIRVSGTHETLWNEDDLYRNMITTQQGGTQS</sequence>
<keyword evidence="4 10" id="KW-0067">ATP-binding</keyword>
<dbReference type="InterPro" id="IPR003593">
    <property type="entry name" value="AAA+_ATPase"/>
</dbReference>
<evidence type="ECO:0000313" key="11">
    <source>
        <dbReference type="Proteomes" id="UP000741863"/>
    </source>
</evidence>
<dbReference type="Pfam" id="PF00664">
    <property type="entry name" value="ABC_membrane"/>
    <property type="match status" value="1"/>
</dbReference>
<comment type="subcellular location">
    <subcellularLocation>
        <location evidence="1">Cell membrane</location>
        <topology evidence="1">Multi-pass membrane protein</topology>
    </subcellularLocation>
</comment>
<keyword evidence="5 7" id="KW-1133">Transmembrane helix</keyword>
<feature type="transmembrane region" description="Helical" evidence="7">
    <location>
        <begin position="54"/>
        <end position="71"/>
    </location>
</feature>
<organism evidence="10 11">
    <name type="scientific">Geomicrobium sediminis</name>
    <dbReference type="NCBI Taxonomy" id="1347788"/>
    <lineage>
        <taxon>Bacteria</taxon>
        <taxon>Bacillati</taxon>
        <taxon>Bacillota</taxon>
        <taxon>Bacilli</taxon>
        <taxon>Bacillales</taxon>
        <taxon>Geomicrobium</taxon>
    </lineage>
</organism>
<evidence type="ECO:0000256" key="5">
    <source>
        <dbReference type="ARBA" id="ARBA00022989"/>
    </source>
</evidence>
<protein>
    <submittedName>
        <fullName evidence="10">ATP-binding cassette subfamily C protein CydD</fullName>
    </submittedName>
</protein>
<evidence type="ECO:0000256" key="6">
    <source>
        <dbReference type="ARBA" id="ARBA00023136"/>
    </source>
</evidence>
<evidence type="ECO:0000259" key="8">
    <source>
        <dbReference type="PROSITE" id="PS50893"/>
    </source>
</evidence>
<evidence type="ECO:0000256" key="3">
    <source>
        <dbReference type="ARBA" id="ARBA00022741"/>
    </source>
</evidence>
<dbReference type="GO" id="GO:0005524">
    <property type="term" value="F:ATP binding"/>
    <property type="evidence" value="ECO:0007669"/>
    <property type="project" value="UniProtKB-KW"/>
</dbReference>
<dbReference type="SUPFAM" id="SSF90123">
    <property type="entry name" value="ABC transporter transmembrane region"/>
    <property type="match status" value="1"/>
</dbReference>
<dbReference type="PROSITE" id="PS50929">
    <property type="entry name" value="ABC_TM1F"/>
    <property type="match status" value="1"/>
</dbReference>
<dbReference type="PROSITE" id="PS50893">
    <property type="entry name" value="ABC_TRANSPORTER_2"/>
    <property type="match status" value="1"/>
</dbReference>
<comment type="caution">
    <text evidence="10">The sequence shown here is derived from an EMBL/GenBank/DDBJ whole genome shotgun (WGS) entry which is preliminary data.</text>
</comment>
<dbReference type="SUPFAM" id="SSF52540">
    <property type="entry name" value="P-loop containing nucleoside triphosphate hydrolases"/>
    <property type="match status" value="1"/>
</dbReference>
<dbReference type="InterPro" id="IPR039421">
    <property type="entry name" value="Type_1_exporter"/>
</dbReference>
<dbReference type="Pfam" id="PF00005">
    <property type="entry name" value="ABC_tran"/>
    <property type="match status" value="1"/>
</dbReference>
<dbReference type="PANTHER" id="PTHR24221">
    <property type="entry name" value="ATP-BINDING CASSETTE SUB-FAMILY B"/>
    <property type="match status" value="1"/>
</dbReference>
<evidence type="ECO:0000256" key="4">
    <source>
        <dbReference type="ARBA" id="ARBA00022840"/>
    </source>
</evidence>
<keyword evidence="11" id="KW-1185">Reference proteome</keyword>
<reference evidence="10 11" key="1">
    <citation type="submission" date="2021-01" db="EMBL/GenBank/DDBJ databases">
        <title>Genomic Encyclopedia of Type Strains, Phase IV (KMG-IV): sequencing the most valuable type-strain genomes for metagenomic binning, comparative biology and taxonomic classification.</title>
        <authorList>
            <person name="Goeker M."/>
        </authorList>
    </citation>
    <scope>NUCLEOTIDE SEQUENCE [LARGE SCALE GENOMIC DNA]</scope>
    <source>
        <strain evidence="10 11">DSM 25540</strain>
    </source>
</reference>
<keyword evidence="6 7" id="KW-0472">Membrane</keyword>
<dbReference type="InterPro" id="IPR011527">
    <property type="entry name" value="ABC1_TM_dom"/>
</dbReference>
<dbReference type="Gene3D" id="1.20.1560.10">
    <property type="entry name" value="ABC transporter type 1, transmembrane domain"/>
    <property type="match status" value="1"/>
</dbReference>
<evidence type="ECO:0000259" key="9">
    <source>
        <dbReference type="PROSITE" id="PS50929"/>
    </source>
</evidence>
<feature type="transmembrane region" description="Helical" evidence="7">
    <location>
        <begin position="128"/>
        <end position="148"/>
    </location>
</feature>
<name>A0ABS2PBN3_9BACL</name>
<dbReference type="EMBL" id="JAFBEC010000003">
    <property type="protein sequence ID" value="MBM7632406.1"/>
    <property type="molecule type" value="Genomic_DNA"/>
</dbReference>
<dbReference type="NCBIfam" id="TIGR02857">
    <property type="entry name" value="CydD"/>
    <property type="match status" value="1"/>
</dbReference>
<dbReference type="InterPro" id="IPR027417">
    <property type="entry name" value="P-loop_NTPase"/>
</dbReference>
<evidence type="ECO:0000256" key="2">
    <source>
        <dbReference type="ARBA" id="ARBA00022692"/>
    </source>
</evidence>
<dbReference type="Gene3D" id="3.40.50.300">
    <property type="entry name" value="P-loop containing nucleotide triphosphate hydrolases"/>
    <property type="match status" value="1"/>
</dbReference>
<feature type="transmembrane region" description="Helical" evidence="7">
    <location>
        <begin position="154"/>
        <end position="173"/>
    </location>
</feature>